<comment type="caution">
    <text evidence="2">The sequence shown here is derived from an EMBL/GenBank/DDBJ whole genome shotgun (WGS) entry which is preliminary data.</text>
</comment>
<dbReference type="Proteomes" id="UP000692954">
    <property type="component" value="Unassembled WGS sequence"/>
</dbReference>
<protein>
    <submittedName>
        <fullName evidence="2">Uncharacterized protein</fullName>
    </submittedName>
</protein>
<name>A0A8S1KZ45_9CILI</name>
<sequence length="602" mass="71787">MDQKSLKQILSSSDTYGGTKIYIQAVQQQQPDIIKICSEVVISILQDQQGPHLPKFYSLKFINELLELQEYDWIDLTQKKILPILEEFAVFKKESQDDERGKHLFFQNISQKKKYEQFKELEYTGSIFFRYTLESIWVWSKWFPIDTAVGKLSLFKIAQERLSILKVKFPLISYFNKNQVINHIQIQRPPKEMLEECRVVIKEHLEDDTNTDLKNFQNILNKVYFTEKNHSLHSTQTYPQIWKQSVEMMKQGKMGEDVQIKLRTAQISIMQKKFFQATQNLKKSKVALQQQVINFSTVLSEKEKLLTEINSHIMEKDALQNQIFQLQKKQQEYQKENEDLRIQINQLKLQSDTTEIKQISPITSNNFNEQFYRSKDIERQLQKKDVEIKRLSEQVQHYKDFINQMNGNFDHLQKQQEETEMERFKLHQENIQSQLKQEELQNQIGLLKQSNARLNEIIKQLQSQNNQQYEEHLQSLEKNSIYIQQLIQEQTESGNQTKNVQFQEMQEKIQSQNIEIENLKKLLEENFKIQANTSTKQQFYGKKLEKGFYNDSIKNSTLQKSDQNQVEDYGWGYNKNQLGPLYNSQQHQENKKIMENFQQKKN</sequence>
<dbReference type="AlphaFoldDB" id="A0A8S1KZ45"/>
<keyword evidence="1" id="KW-0175">Coiled coil</keyword>
<organism evidence="2 3">
    <name type="scientific">Paramecium sonneborni</name>
    <dbReference type="NCBI Taxonomy" id="65129"/>
    <lineage>
        <taxon>Eukaryota</taxon>
        <taxon>Sar</taxon>
        <taxon>Alveolata</taxon>
        <taxon>Ciliophora</taxon>
        <taxon>Intramacronucleata</taxon>
        <taxon>Oligohymenophorea</taxon>
        <taxon>Peniculida</taxon>
        <taxon>Parameciidae</taxon>
        <taxon>Paramecium</taxon>
    </lineage>
</organism>
<accession>A0A8S1KZ45</accession>
<evidence type="ECO:0000256" key="1">
    <source>
        <dbReference type="SAM" id="Coils"/>
    </source>
</evidence>
<gene>
    <name evidence="2" type="ORF">PSON_ATCC_30995.1.T0150049</name>
</gene>
<feature type="coiled-coil region" evidence="1">
    <location>
        <begin position="302"/>
        <end position="526"/>
    </location>
</feature>
<reference evidence="2" key="1">
    <citation type="submission" date="2021-01" db="EMBL/GenBank/DDBJ databases">
        <authorList>
            <consortium name="Genoscope - CEA"/>
            <person name="William W."/>
        </authorList>
    </citation>
    <scope>NUCLEOTIDE SEQUENCE</scope>
</reference>
<dbReference type="EMBL" id="CAJJDN010000015">
    <property type="protein sequence ID" value="CAD8060940.1"/>
    <property type="molecule type" value="Genomic_DNA"/>
</dbReference>
<evidence type="ECO:0000313" key="2">
    <source>
        <dbReference type="EMBL" id="CAD8060940.1"/>
    </source>
</evidence>
<evidence type="ECO:0000313" key="3">
    <source>
        <dbReference type="Proteomes" id="UP000692954"/>
    </source>
</evidence>
<keyword evidence="3" id="KW-1185">Reference proteome</keyword>
<dbReference type="OrthoDB" id="293517at2759"/>
<proteinExistence type="predicted"/>